<dbReference type="EMBL" id="QBLH01000299">
    <property type="protein sequence ID" value="TGZ56684.1"/>
    <property type="molecule type" value="Genomic_DNA"/>
</dbReference>
<evidence type="ECO:0000313" key="1">
    <source>
        <dbReference type="EMBL" id="TGZ56684.1"/>
    </source>
</evidence>
<name>A0A4V3SCG5_9HYME</name>
<proteinExistence type="predicted"/>
<gene>
    <name evidence="1" type="ORF">DBV15_12980</name>
</gene>
<dbReference type="AlphaFoldDB" id="A0A4V3SCG5"/>
<protein>
    <submittedName>
        <fullName evidence="1">Uncharacterized protein</fullName>
    </submittedName>
</protein>
<keyword evidence="2" id="KW-1185">Reference proteome</keyword>
<comment type="caution">
    <text evidence="1">The sequence shown here is derived from an EMBL/GenBank/DDBJ whole genome shotgun (WGS) entry which is preliminary data.</text>
</comment>
<reference evidence="1 2" key="1">
    <citation type="journal article" date="2019" name="Philos. Trans. R. Soc. Lond., B, Biol. Sci.">
        <title>Ant behaviour and brain gene expression of defending hosts depend on the ecological success of the intruding social parasite.</title>
        <authorList>
            <person name="Kaur R."/>
            <person name="Stoldt M."/>
            <person name="Jongepier E."/>
            <person name="Feldmeyer B."/>
            <person name="Menzel F."/>
            <person name="Bornberg-Bauer E."/>
            <person name="Foitzik S."/>
        </authorList>
    </citation>
    <scope>NUCLEOTIDE SEQUENCE [LARGE SCALE GENOMIC DNA]</scope>
    <source>
        <tissue evidence="1">Whole body</tissue>
    </source>
</reference>
<feature type="non-terminal residue" evidence="1">
    <location>
        <position position="46"/>
    </location>
</feature>
<accession>A0A4V3SCG5</accession>
<sequence length="46" mass="5202">MQNLLRRVFSPGQVKLLLNPEQKKTRWSAKDIAEAISLCSVSPKGY</sequence>
<dbReference type="Proteomes" id="UP000310200">
    <property type="component" value="Unassembled WGS sequence"/>
</dbReference>
<evidence type="ECO:0000313" key="2">
    <source>
        <dbReference type="Proteomes" id="UP000310200"/>
    </source>
</evidence>
<organism evidence="1 2">
    <name type="scientific">Temnothorax longispinosus</name>
    <dbReference type="NCBI Taxonomy" id="300112"/>
    <lineage>
        <taxon>Eukaryota</taxon>
        <taxon>Metazoa</taxon>
        <taxon>Ecdysozoa</taxon>
        <taxon>Arthropoda</taxon>
        <taxon>Hexapoda</taxon>
        <taxon>Insecta</taxon>
        <taxon>Pterygota</taxon>
        <taxon>Neoptera</taxon>
        <taxon>Endopterygota</taxon>
        <taxon>Hymenoptera</taxon>
        <taxon>Apocrita</taxon>
        <taxon>Aculeata</taxon>
        <taxon>Formicoidea</taxon>
        <taxon>Formicidae</taxon>
        <taxon>Myrmicinae</taxon>
        <taxon>Temnothorax</taxon>
    </lineage>
</organism>